<dbReference type="GO" id="GO:0005829">
    <property type="term" value="C:cytosol"/>
    <property type="evidence" value="ECO:0007669"/>
    <property type="project" value="TreeGrafter"/>
</dbReference>
<gene>
    <name evidence="4" type="primary">dinB</name>
    <name evidence="7" type="ORF">DEO23_07655</name>
</gene>
<comment type="function">
    <text evidence="2 4">Poorly processive, error-prone DNA polymerase involved in untargeted mutagenesis. Copies undamaged DNA at stalled replication forks, which arise in vivo from mismatched or misaligned primer ends. These misaligned primers can be extended by PolIV. Exhibits no 3'-5' exonuclease (proofreading) activity. May be involved in translesional synthesis, in conjunction with the beta clamp from PolIII.</text>
</comment>
<feature type="active site" evidence="4">
    <location>
        <position position="107"/>
    </location>
</feature>
<evidence type="ECO:0000256" key="1">
    <source>
        <dbReference type="ARBA" id="ARBA00010945"/>
    </source>
</evidence>
<feature type="region of interest" description="Disordered" evidence="5">
    <location>
        <begin position="341"/>
        <end position="392"/>
    </location>
</feature>
<dbReference type="Gene3D" id="3.40.1170.60">
    <property type="match status" value="1"/>
</dbReference>
<dbReference type="OrthoDB" id="9808813at2"/>
<evidence type="ECO:0000256" key="3">
    <source>
        <dbReference type="ARBA" id="ARBA00049244"/>
    </source>
</evidence>
<keyword evidence="4" id="KW-0479">Metal-binding</keyword>
<dbReference type="Gene3D" id="1.10.150.20">
    <property type="entry name" value="5' to 3' exonuclease, C-terminal subdomain"/>
    <property type="match status" value="1"/>
</dbReference>
<dbReference type="RefSeq" id="WP_109275377.1">
    <property type="nucleotide sequence ID" value="NZ_QFKX01000002.1"/>
</dbReference>
<feature type="site" description="Substrate discrimination" evidence="4">
    <location>
        <position position="17"/>
    </location>
</feature>
<proteinExistence type="inferred from homology"/>
<evidence type="ECO:0000256" key="2">
    <source>
        <dbReference type="ARBA" id="ARBA00025589"/>
    </source>
</evidence>
<comment type="caution">
    <text evidence="7">The sequence shown here is derived from an EMBL/GenBank/DDBJ whole genome shotgun (WGS) entry which is preliminary data.</text>
</comment>
<dbReference type="InterPro" id="IPR043502">
    <property type="entry name" value="DNA/RNA_pol_sf"/>
</dbReference>
<comment type="catalytic activity">
    <reaction evidence="3 4">
        <text>DNA(n) + a 2'-deoxyribonucleoside 5'-triphosphate = DNA(n+1) + diphosphate</text>
        <dbReference type="Rhea" id="RHEA:22508"/>
        <dbReference type="Rhea" id="RHEA-COMP:17339"/>
        <dbReference type="Rhea" id="RHEA-COMP:17340"/>
        <dbReference type="ChEBI" id="CHEBI:33019"/>
        <dbReference type="ChEBI" id="CHEBI:61560"/>
        <dbReference type="ChEBI" id="CHEBI:173112"/>
        <dbReference type="EC" id="2.7.7.7"/>
    </reaction>
</comment>
<dbReference type="Pfam" id="PF00817">
    <property type="entry name" value="IMS"/>
    <property type="match status" value="1"/>
</dbReference>
<dbReference type="Pfam" id="PF11799">
    <property type="entry name" value="IMS_C"/>
    <property type="match status" value="1"/>
</dbReference>
<name>A0A2U2RLN8_9MICO</name>
<evidence type="ECO:0000313" key="7">
    <source>
        <dbReference type="EMBL" id="PWH06782.1"/>
    </source>
</evidence>
<dbReference type="GO" id="GO:0003684">
    <property type="term" value="F:damaged DNA binding"/>
    <property type="evidence" value="ECO:0007669"/>
    <property type="project" value="InterPro"/>
</dbReference>
<keyword evidence="4" id="KW-0235">DNA replication</keyword>
<comment type="similarity">
    <text evidence="1 4">Belongs to the DNA polymerase type-Y family.</text>
</comment>
<keyword evidence="4" id="KW-0227">DNA damage</keyword>
<dbReference type="InterPro" id="IPR050116">
    <property type="entry name" value="DNA_polymerase-Y"/>
</dbReference>
<keyword evidence="4" id="KW-0548">Nucleotidyltransferase</keyword>
<keyword evidence="4" id="KW-0515">Mutator protein</keyword>
<dbReference type="GO" id="GO:0006261">
    <property type="term" value="P:DNA-templated DNA replication"/>
    <property type="evidence" value="ECO:0007669"/>
    <property type="project" value="UniProtKB-UniRule"/>
</dbReference>
<organism evidence="7 8">
    <name type="scientific">Brachybacterium endophyticum</name>
    <dbReference type="NCBI Taxonomy" id="2182385"/>
    <lineage>
        <taxon>Bacteria</taxon>
        <taxon>Bacillati</taxon>
        <taxon>Actinomycetota</taxon>
        <taxon>Actinomycetes</taxon>
        <taxon>Micrococcales</taxon>
        <taxon>Dermabacteraceae</taxon>
        <taxon>Brachybacterium</taxon>
    </lineage>
</organism>
<feature type="compositionally biased region" description="Polar residues" evidence="5">
    <location>
        <begin position="345"/>
        <end position="354"/>
    </location>
</feature>
<keyword evidence="4" id="KW-0234">DNA repair</keyword>
<dbReference type="EMBL" id="QFKX01000002">
    <property type="protein sequence ID" value="PWH06782.1"/>
    <property type="molecule type" value="Genomic_DNA"/>
</dbReference>
<dbReference type="Proteomes" id="UP000245590">
    <property type="component" value="Unassembled WGS sequence"/>
</dbReference>
<evidence type="ECO:0000313" key="8">
    <source>
        <dbReference type="Proteomes" id="UP000245590"/>
    </source>
</evidence>
<dbReference type="InterPro" id="IPR022880">
    <property type="entry name" value="DNApol_IV"/>
</dbReference>
<evidence type="ECO:0000256" key="5">
    <source>
        <dbReference type="SAM" id="MobiDB-lite"/>
    </source>
</evidence>
<dbReference type="HAMAP" id="MF_01113">
    <property type="entry name" value="DNApol_IV"/>
    <property type="match status" value="1"/>
</dbReference>
<dbReference type="PANTHER" id="PTHR11076">
    <property type="entry name" value="DNA REPAIR POLYMERASE UMUC / TRANSFERASE FAMILY MEMBER"/>
    <property type="match status" value="1"/>
</dbReference>
<dbReference type="AlphaFoldDB" id="A0A2U2RLN8"/>
<evidence type="ECO:0000256" key="4">
    <source>
        <dbReference type="HAMAP-Rule" id="MF_01113"/>
    </source>
</evidence>
<sequence length="392" mass="42110">MGIEDCTILHLDMDAFFASVEVRDDPSLQGLPVVVGGAGNHGVVAAASYPARARGISSAMPMAIARRRAPDLVIVPPRIDVYREVSARVMDLLREVTPAIEQISVDEAFLDVAGARRLFGPPDRIAQRLRSRIREELDLPSSVGGSVSRAVAKIASARAKPDGMLIVPAEQTASFLAPLPVGVISGIGPKAQQALERLGVRTVGQLRDVPASALRRAVGPQAPMIATLAAGEDRTGLGTRVRDRSVGTERTYEHDLVDPAEVRRRLTVMADEVSRSLRRSDLAARAVSVKLRAPDGTTITRSATMDQPTASGERLREHVVALWDREVPRMPAVRLAGVRAERLQETSSHPTATELTGRGTGWGGLESAMDRARDRFGSESLTRGSTLEPREG</sequence>
<dbReference type="NCBIfam" id="NF002677">
    <property type="entry name" value="PRK02406.1"/>
    <property type="match status" value="1"/>
</dbReference>
<dbReference type="GO" id="GO:0042276">
    <property type="term" value="P:error-prone translesion synthesis"/>
    <property type="evidence" value="ECO:0007669"/>
    <property type="project" value="TreeGrafter"/>
</dbReference>
<feature type="compositionally biased region" description="Basic and acidic residues" evidence="5">
    <location>
        <begin position="368"/>
        <end position="377"/>
    </location>
</feature>
<keyword evidence="4" id="KW-0460">Magnesium</keyword>
<reference evidence="7 8" key="1">
    <citation type="submission" date="2018-05" db="EMBL/GenBank/DDBJ databases">
        <title>Brachybacterium sp. M1HQ-2T, whole genome shotgun sequence.</title>
        <authorList>
            <person name="Tuo L."/>
        </authorList>
    </citation>
    <scope>NUCLEOTIDE SEQUENCE [LARGE SCALE GENOMIC DNA]</scope>
    <source>
        <strain evidence="7 8">M1HQ-2</strain>
    </source>
</reference>
<protein>
    <recommendedName>
        <fullName evidence="4">DNA polymerase IV</fullName>
        <shortName evidence="4">Pol IV</shortName>
        <ecNumber evidence="4">2.7.7.7</ecNumber>
    </recommendedName>
</protein>
<comment type="subcellular location">
    <subcellularLocation>
        <location evidence="4">Cytoplasm</location>
    </subcellularLocation>
</comment>
<dbReference type="InterPro" id="IPR001126">
    <property type="entry name" value="UmuC"/>
</dbReference>
<dbReference type="InterPro" id="IPR017961">
    <property type="entry name" value="DNA_pol_Y-fam_little_finger"/>
</dbReference>
<dbReference type="SUPFAM" id="SSF56672">
    <property type="entry name" value="DNA/RNA polymerases"/>
    <property type="match status" value="1"/>
</dbReference>
<dbReference type="Gene3D" id="3.30.1490.100">
    <property type="entry name" value="DNA polymerase, Y-family, little finger domain"/>
    <property type="match status" value="1"/>
</dbReference>
<dbReference type="SUPFAM" id="SSF100879">
    <property type="entry name" value="Lesion bypass DNA polymerase (Y-family), little finger domain"/>
    <property type="match status" value="1"/>
</dbReference>
<feature type="domain" description="UmuC" evidence="6">
    <location>
        <begin position="8"/>
        <end position="188"/>
    </location>
</feature>
<keyword evidence="4" id="KW-0963">Cytoplasm</keyword>
<keyword evidence="4" id="KW-0239">DNA-directed DNA polymerase</keyword>
<dbReference type="InterPro" id="IPR043128">
    <property type="entry name" value="Rev_trsase/Diguanyl_cyclase"/>
</dbReference>
<dbReference type="PANTHER" id="PTHR11076:SF33">
    <property type="entry name" value="DNA POLYMERASE KAPPA"/>
    <property type="match status" value="1"/>
</dbReference>
<evidence type="ECO:0000259" key="6">
    <source>
        <dbReference type="PROSITE" id="PS50173"/>
    </source>
</evidence>
<keyword evidence="4" id="KW-0238">DNA-binding</keyword>
<dbReference type="PROSITE" id="PS50173">
    <property type="entry name" value="UMUC"/>
    <property type="match status" value="1"/>
</dbReference>
<feature type="binding site" evidence="4">
    <location>
        <position position="12"/>
    </location>
    <ligand>
        <name>Mg(2+)</name>
        <dbReference type="ChEBI" id="CHEBI:18420"/>
    </ligand>
</feature>
<comment type="subunit">
    <text evidence="4">Monomer.</text>
</comment>
<dbReference type="CDD" id="cd03586">
    <property type="entry name" value="PolY_Pol_IV_kappa"/>
    <property type="match status" value="1"/>
</dbReference>
<dbReference type="GO" id="GO:0003887">
    <property type="term" value="F:DNA-directed DNA polymerase activity"/>
    <property type="evidence" value="ECO:0007669"/>
    <property type="project" value="UniProtKB-UniRule"/>
</dbReference>
<comment type="cofactor">
    <cofactor evidence="4">
        <name>Mg(2+)</name>
        <dbReference type="ChEBI" id="CHEBI:18420"/>
    </cofactor>
    <text evidence="4">Binds 2 magnesium ions per subunit.</text>
</comment>
<feature type="binding site" evidence="4">
    <location>
        <position position="106"/>
    </location>
    <ligand>
        <name>Mg(2+)</name>
        <dbReference type="ChEBI" id="CHEBI:18420"/>
    </ligand>
</feature>
<dbReference type="GO" id="GO:0006281">
    <property type="term" value="P:DNA repair"/>
    <property type="evidence" value="ECO:0007669"/>
    <property type="project" value="UniProtKB-UniRule"/>
</dbReference>
<dbReference type="Gene3D" id="3.30.70.270">
    <property type="match status" value="1"/>
</dbReference>
<accession>A0A2U2RLN8</accession>
<dbReference type="GO" id="GO:0000287">
    <property type="term" value="F:magnesium ion binding"/>
    <property type="evidence" value="ECO:0007669"/>
    <property type="project" value="UniProtKB-UniRule"/>
</dbReference>
<dbReference type="GO" id="GO:0009432">
    <property type="term" value="P:SOS response"/>
    <property type="evidence" value="ECO:0007669"/>
    <property type="project" value="TreeGrafter"/>
</dbReference>
<keyword evidence="4" id="KW-0808">Transferase</keyword>
<dbReference type="EC" id="2.7.7.7" evidence="4"/>
<keyword evidence="8" id="KW-1185">Reference proteome</keyword>
<dbReference type="InterPro" id="IPR036775">
    <property type="entry name" value="DNA_pol_Y-fam_lit_finger_sf"/>
</dbReference>